<dbReference type="EMBL" id="HBNS01015452">
    <property type="protein sequence ID" value="CAE4602415.1"/>
    <property type="molecule type" value="Transcribed_RNA"/>
</dbReference>
<evidence type="ECO:0000313" key="1">
    <source>
        <dbReference type="EMBL" id="CAE4602415.1"/>
    </source>
</evidence>
<dbReference type="AlphaFoldDB" id="A0A7S4R3I6"/>
<proteinExistence type="predicted"/>
<accession>A0A7S4R3I6</accession>
<name>A0A7S4R3I6_9STRA</name>
<organism evidence="1">
    <name type="scientific">Ditylum brightwellii</name>
    <dbReference type="NCBI Taxonomy" id="49249"/>
    <lineage>
        <taxon>Eukaryota</taxon>
        <taxon>Sar</taxon>
        <taxon>Stramenopiles</taxon>
        <taxon>Ochrophyta</taxon>
        <taxon>Bacillariophyta</taxon>
        <taxon>Mediophyceae</taxon>
        <taxon>Lithodesmiophycidae</taxon>
        <taxon>Lithodesmiales</taxon>
        <taxon>Lithodesmiaceae</taxon>
        <taxon>Ditylum</taxon>
    </lineage>
</organism>
<protein>
    <submittedName>
        <fullName evidence="1">Uncharacterized protein</fullName>
    </submittedName>
</protein>
<sequence length="422" mass="48043">MNRIVQPLSHRALQSKKLHDAHFGFMWNDGDGKTNKFRPQGITSFTWSSLGGATESKDFHFVLVTWYGRTDEGYDNRGVRISLVDITDISSSSFSHTDEEEMKQIKYRHILLVDENFCTFTDLHAGGVAYRDGKIYVPDSRHHPYTIHVFDIFSSIYEVTKTSSSPNEDLQHEQQEGEEEGGEDVFFNYRYVLQKEYTFIVPIKPSFLSYDSDRDSFVIGTYKYCGGDLMKHTDSEDCRKEVLNHLFWFDLGDVNNPDFQSSSSCGPFFSEMQGAASGRYFVDSATGDIITDTDYNESDDIEEKGFLLVSSSYGPVWSSHLHSFNFDPRQCEGSGSSRNDVIDDNNDGITNQINDDIVGDYDVFTYPSGLEDLHIEPSLYIPNNLDGNIIGNDSVMKRNVWMLTEHGERMIFATHLEALLPN</sequence>
<reference evidence="1" key="1">
    <citation type="submission" date="2021-01" db="EMBL/GenBank/DDBJ databases">
        <authorList>
            <person name="Corre E."/>
            <person name="Pelletier E."/>
            <person name="Niang G."/>
            <person name="Scheremetjew M."/>
            <person name="Finn R."/>
            <person name="Kale V."/>
            <person name="Holt S."/>
            <person name="Cochrane G."/>
            <person name="Meng A."/>
            <person name="Brown T."/>
            <person name="Cohen L."/>
        </authorList>
    </citation>
    <scope>NUCLEOTIDE SEQUENCE</scope>
    <source>
        <strain evidence="1">GSO104</strain>
    </source>
</reference>
<gene>
    <name evidence="1" type="ORF">DBRI00130_LOCUS12411</name>
</gene>